<sequence length="288" mass="33508">MKEGLLKPLRPYDFGVYSHVGKRGSLRSITAKALFDDIFVAKEEPFDCGAWVTVGRNYQITEILTNIIAQVDDQARVDNHDMEKLRKDLYARLKGRRYMIVLDDVDDVEVWDELKNSFPEQHNGSLIVLTTGHIEVTQFAKSFYIHEMPMLFGDFFWDFLRMLMFTYGKEIDPEMEKAGKKIAENCRGSRNALARIILFLYKVDMTPDQESWNKLAADEQHSIFVVHDEVSETVEDYALKCLKEIVNRSLVMVQRRDSDPKSSKTCRLHSVFWHMCSREAEKSMIFNA</sequence>
<evidence type="ECO:0000259" key="2">
    <source>
        <dbReference type="Pfam" id="PF00931"/>
    </source>
</evidence>
<evidence type="ECO:0000313" key="3">
    <source>
        <dbReference type="EMBL" id="KAG6399018.1"/>
    </source>
</evidence>
<dbReference type="GO" id="GO:0006952">
    <property type="term" value="P:defense response"/>
    <property type="evidence" value="ECO:0007669"/>
    <property type="project" value="UniProtKB-KW"/>
</dbReference>
<name>A0A8X8WRS0_SALSN</name>
<keyword evidence="1" id="KW-0611">Plant defense</keyword>
<comment type="caution">
    <text evidence="3">The sequence shown here is derived from an EMBL/GenBank/DDBJ whole genome shotgun (WGS) entry which is preliminary data.</text>
</comment>
<gene>
    <name evidence="3" type="ORF">SASPL_140491</name>
</gene>
<dbReference type="AlphaFoldDB" id="A0A8X8WRS0"/>
<proteinExistence type="predicted"/>
<keyword evidence="4" id="KW-1185">Reference proteome</keyword>
<dbReference type="Gene3D" id="3.40.50.300">
    <property type="entry name" value="P-loop containing nucleotide triphosphate hydrolases"/>
    <property type="match status" value="1"/>
</dbReference>
<evidence type="ECO:0000313" key="4">
    <source>
        <dbReference type="Proteomes" id="UP000298416"/>
    </source>
</evidence>
<dbReference type="PANTHER" id="PTHR36766">
    <property type="entry name" value="PLANT BROAD-SPECTRUM MILDEW RESISTANCE PROTEIN RPW8"/>
    <property type="match status" value="1"/>
</dbReference>
<dbReference type="InterPro" id="IPR002182">
    <property type="entry name" value="NB-ARC"/>
</dbReference>
<dbReference type="Pfam" id="PF00931">
    <property type="entry name" value="NB-ARC"/>
    <property type="match status" value="1"/>
</dbReference>
<dbReference type="Proteomes" id="UP000298416">
    <property type="component" value="Unassembled WGS sequence"/>
</dbReference>
<reference evidence="3" key="2">
    <citation type="submission" date="2020-08" db="EMBL/GenBank/DDBJ databases">
        <title>Plant Genome Project.</title>
        <authorList>
            <person name="Zhang R.-G."/>
        </authorList>
    </citation>
    <scope>NUCLEOTIDE SEQUENCE</scope>
    <source>
        <strain evidence="3">Huo1</strain>
        <tissue evidence="3">Leaf</tissue>
    </source>
</reference>
<protein>
    <recommendedName>
        <fullName evidence="2">NB-ARC domain-containing protein</fullName>
    </recommendedName>
</protein>
<dbReference type="EMBL" id="PNBA02000015">
    <property type="protein sequence ID" value="KAG6399018.1"/>
    <property type="molecule type" value="Genomic_DNA"/>
</dbReference>
<organism evidence="3">
    <name type="scientific">Salvia splendens</name>
    <name type="common">Scarlet sage</name>
    <dbReference type="NCBI Taxonomy" id="180675"/>
    <lineage>
        <taxon>Eukaryota</taxon>
        <taxon>Viridiplantae</taxon>
        <taxon>Streptophyta</taxon>
        <taxon>Embryophyta</taxon>
        <taxon>Tracheophyta</taxon>
        <taxon>Spermatophyta</taxon>
        <taxon>Magnoliopsida</taxon>
        <taxon>eudicotyledons</taxon>
        <taxon>Gunneridae</taxon>
        <taxon>Pentapetalae</taxon>
        <taxon>asterids</taxon>
        <taxon>lamiids</taxon>
        <taxon>Lamiales</taxon>
        <taxon>Lamiaceae</taxon>
        <taxon>Nepetoideae</taxon>
        <taxon>Mentheae</taxon>
        <taxon>Salviinae</taxon>
        <taxon>Salvia</taxon>
        <taxon>Salvia subgen. Calosphace</taxon>
        <taxon>core Calosphace</taxon>
    </lineage>
</organism>
<accession>A0A8X8WRS0</accession>
<feature type="domain" description="NB-ARC" evidence="2">
    <location>
        <begin position="11"/>
        <end position="164"/>
    </location>
</feature>
<evidence type="ECO:0000256" key="1">
    <source>
        <dbReference type="ARBA" id="ARBA00022821"/>
    </source>
</evidence>
<reference evidence="3" key="1">
    <citation type="submission" date="2018-01" db="EMBL/GenBank/DDBJ databases">
        <authorList>
            <person name="Mao J.F."/>
        </authorList>
    </citation>
    <scope>NUCLEOTIDE SEQUENCE</scope>
    <source>
        <strain evidence="3">Huo1</strain>
        <tissue evidence="3">Leaf</tissue>
    </source>
</reference>
<dbReference type="SUPFAM" id="SSF52540">
    <property type="entry name" value="P-loop containing nucleoside triphosphate hydrolases"/>
    <property type="match status" value="1"/>
</dbReference>
<dbReference type="GO" id="GO:0043531">
    <property type="term" value="F:ADP binding"/>
    <property type="evidence" value="ECO:0007669"/>
    <property type="project" value="InterPro"/>
</dbReference>
<dbReference type="InterPro" id="IPR027417">
    <property type="entry name" value="P-loop_NTPase"/>
</dbReference>
<dbReference type="PANTHER" id="PTHR36766:SF30">
    <property type="entry name" value="TIR-NBS TYPE DISEASE RESISTANCE PROTEIN-RELATED"/>
    <property type="match status" value="1"/>
</dbReference>